<dbReference type="Pfam" id="PF14501">
    <property type="entry name" value="HATPase_c_5"/>
    <property type="match status" value="1"/>
</dbReference>
<evidence type="ECO:0000313" key="3">
    <source>
        <dbReference type="EMBL" id="KAA9206287.1"/>
    </source>
</evidence>
<protein>
    <submittedName>
        <fullName evidence="3">GHKL domain-containing protein</fullName>
    </submittedName>
</protein>
<feature type="transmembrane region" description="Helical" evidence="1">
    <location>
        <begin position="172"/>
        <end position="196"/>
    </location>
</feature>
<dbReference type="GO" id="GO:0042802">
    <property type="term" value="F:identical protein binding"/>
    <property type="evidence" value="ECO:0007669"/>
    <property type="project" value="TreeGrafter"/>
</dbReference>
<dbReference type="RefSeq" id="WP_104661395.1">
    <property type="nucleotide sequence ID" value="NZ_RKNR01000012.1"/>
</dbReference>
<keyword evidence="1" id="KW-0472">Membrane</keyword>
<evidence type="ECO:0000256" key="1">
    <source>
        <dbReference type="SAM" id="Phobius"/>
    </source>
</evidence>
<reference evidence="3 4" key="1">
    <citation type="submission" date="2019-09" db="EMBL/GenBank/DDBJ databases">
        <title>Vancomyinc resistant enterococci isolated from farm animals in Switzerland.</title>
        <authorList>
            <person name="Stevens M.J.A."/>
            <person name="Stephan R."/>
            <person name="Morach M."/>
            <person name="Nuesch-Inderbinen M."/>
        </authorList>
    </citation>
    <scope>NUCLEOTIDE SEQUENCE [LARGE SCALE GENOMIC DNA]</scope>
    <source>
        <strain evidence="3 4">GH27</strain>
    </source>
</reference>
<evidence type="ECO:0000259" key="2">
    <source>
        <dbReference type="Pfam" id="PF14501"/>
    </source>
</evidence>
<keyword evidence="1" id="KW-0812">Transmembrane</keyword>
<organism evidence="3 4">
    <name type="scientific">Enterococcus durans</name>
    <dbReference type="NCBI Taxonomy" id="53345"/>
    <lineage>
        <taxon>Bacteria</taxon>
        <taxon>Bacillati</taxon>
        <taxon>Bacillota</taxon>
        <taxon>Bacilli</taxon>
        <taxon>Lactobacillales</taxon>
        <taxon>Enterococcaceae</taxon>
        <taxon>Enterococcus</taxon>
    </lineage>
</organism>
<dbReference type="Gene3D" id="3.30.565.10">
    <property type="entry name" value="Histidine kinase-like ATPase, C-terminal domain"/>
    <property type="match status" value="1"/>
</dbReference>
<sequence>MFNISLLYFMLFTQFFFMGLGSLLIVKKVNLKIIIFISSLSTIFIACYNYLNLLTTGLLWIVYFSILTLVLKKEYLHSLYSVSMSIILFIFSDYLLLFFPFDYIDSNGLLRFISNLLIYSALLIFVVTRVDFSNYDHTNKLSISLIACATFGIYFIMISVERFATNYHKMELTNKFFVCFYGLGSLVISVFTIYSIKKNYQSRENKRQLEYLEYHAKEIENRYQELRSFKHDYKNVLLSMQSYIDSKDFDGLRTYFENDVMNHKSEIFENTFEHANIQLVKVNSLKSILISKLSAASENGVKTSLLIFDELSYVPINEIEVVRILGIVLDNAIEATIPYKKQAFVECAILRESTEVKIFLSNSIHEEMPPLHVLKERGVSTKGKNRGLGLRNLDDLVGKNELLSLETILKNDTFCQIISIKERGI</sequence>
<keyword evidence="1" id="KW-1133">Transmembrane helix</keyword>
<dbReference type="PANTHER" id="PTHR40448">
    <property type="entry name" value="TWO-COMPONENT SENSOR HISTIDINE KINASE"/>
    <property type="match status" value="1"/>
</dbReference>
<name>A0A5N0YTT5_9ENTE</name>
<evidence type="ECO:0000313" key="4">
    <source>
        <dbReference type="Proteomes" id="UP000326078"/>
    </source>
</evidence>
<gene>
    <name evidence="3" type="ORF">F6X95_04960</name>
</gene>
<comment type="caution">
    <text evidence="3">The sequence shown here is derived from an EMBL/GenBank/DDBJ whole genome shotgun (WGS) entry which is preliminary data.</text>
</comment>
<feature type="transmembrane region" description="Helical" evidence="1">
    <location>
        <begin position="33"/>
        <end position="51"/>
    </location>
</feature>
<feature type="transmembrane region" description="Helical" evidence="1">
    <location>
        <begin position="112"/>
        <end position="130"/>
    </location>
</feature>
<dbReference type="PANTHER" id="PTHR40448:SF1">
    <property type="entry name" value="TWO-COMPONENT SENSOR HISTIDINE KINASE"/>
    <property type="match status" value="1"/>
</dbReference>
<dbReference type="Proteomes" id="UP000326078">
    <property type="component" value="Unassembled WGS sequence"/>
</dbReference>
<dbReference type="InterPro" id="IPR032834">
    <property type="entry name" value="NatK-like_C"/>
</dbReference>
<dbReference type="InterPro" id="IPR036890">
    <property type="entry name" value="HATPase_C_sf"/>
</dbReference>
<dbReference type="EMBL" id="VYUT01000006">
    <property type="protein sequence ID" value="KAA9206287.1"/>
    <property type="molecule type" value="Genomic_DNA"/>
</dbReference>
<proteinExistence type="predicted"/>
<feature type="transmembrane region" description="Helical" evidence="1">
    <location>
        <begin position="6"/>
        <end position="26"/>
    </location>
</feature>
<dbReference type="SUPFAM" id="SSF55874">
    <property type="entry name" value="ATPase domain of HSP90 chaperone/DNA topoisomerase II/histidine kinase"/>
    <property type="match status" value="1"/>
</dbReference>
<dbReference type="AlphaFoldDB" id="A0A5N0YTT5"/>
<feature type="transmembrane region" description="Helical" evidence="1">
    <location>
        <begin position="142"/>
        <end position="160"/>
    </location>
</feature>
<accession>A0A5N0YTT5</accession>
<feature type="transmembrane region" description="Helical" evidence="1">
    <location>
        <begin position="79"/>
        <end position="100"/>
    </location>
</feature>
<feature type="domain" description="Sensor histidine kinase NatK-like C-terminal" evidence="2">
    <location>
        <begin position="318"/>
        <end position="420"/>
    </location>
</feature>